<dbReference type="InterPro" id="IPR045340">
    <property type="entry name" value="DUF6533"/>
</dbReference>
<protein>
    <recommendedName>
        <fullName evidence="2">DUF6533 domain-containing protein</fullName>
    </recommendedName>
</protein>
<proteinExistence type="predicted"/>
<dbReference type="Proteomes" id="UP001163828">
    <property type="component" value="Unassembled WGS sequence"/>
</dbReference>
<dbReference type="Pfam" id="PF20151">
    <property type="entry name" value="DUF6533"/>
    <property type="match status" value="1"/>
</dbReference>
<evidence type="ECO:0000256" key="1">
    <source>
        <dbReference type="SAM" id="Phobius"/>
    </source>
</evidence>
<organism evidence="3 4">
    <name type="scientific">Lentinula boryana</name>
    <dbReference type="NCBI Taxonomy" id="40481"/>
    <lineage>
        <taxon>Eukaryota</taxon>
        <taxon>Fungi</taxon>
        <taxon>Dikarya</taxon>
        <taxon>Basidiomycota</taxon>
        <taxon>Agaricomycotina</taxon>
        <taxon>Agaricomycetes</taxon>
        <taxon>Agaricomycetidae</taxon>
        <taxon>Agaricales</taxon>
        <taxon>Marasmiineae</taxon>
        <taxon>Omphalotaceae</taxon>
        <taxon>Lentinula</taxon>
    </lineage>
</organism>
<gene>
    <name evidence="3" type="ORF">F5050DRAFT_1905564</name>
</gene>
<evidence type="ECO:0000313" key="4">
    <source>
        <dbReference type="Proteomes" id="UP001163828"/>
    </source>
</evidence>
<comment type="caution">
    <text evidence="3">The sequence shown here is derived from an EMBL/GenBank/DDBJ whole genome shotgun (WGS) entry which is preliminary data.</text>
</comment>
<evidence type="ECO:0000259" key="2">
    <source>
        <dbReference type="Pfam" id="PF20151"/>
    </source>
</evidence>
<reference evidence="3" key="1">
    <citation type="submission" date="2022-08" db="EMBL/GenBank/DDBJ databases">
        <authorList>
            <consortium name="DOE Joint Genome Institute"/>
            <person name="Min B."/>
            <person name="Riley R."/>
            <person name="Sierra-Patev S."/>
            <person name="Naranjo-Ortiz M."/>
            <person name="Looney B."/>
            <person name="Konkel Z."/>
            <person name="Slot J.C."/>
            <person name="Sakamoto Y."/>
            <person name="Steenwyk J.L."/>
            <person name="Rokas A."/>
            <person name="Carro J."/>
            <person name="Camarero S."/>
            <person name="Ferreira P."/>
            <person name="Molpeceres G."/>
            <person name="Ruiz-Duenas F.J."/>
            <person name="Serrano A."/>
            <person name="Henrissat B."/>
            <person name="Drula E."/>
            <person name="Hughes K.W."/>
            <person name="Mata J.L."/>
            <person name="Ishikawa N.K."/>
            <person name="Vargas-Isla R."/>
            <person name="Ushijima S."/>
            <person name="Smith C.A."/>
            <person name="Ahrendt S."/>
            <person name="Andreopoulos W."/>
            <person name="He G."/>
            <person name="Labutti K."/>
            <person name="Lipzen A."/>
            <person name="Ng V."/>
            <person name="Sandor L."/>
            <person name="Barry K."/>
            <person name="Martinez A.T."/>
            <person name="Xiao Y."/>
            <person name="Gibbons J.G."/>
            <person name="Terashima K."/>
            <person name="Hibbett D.S."/>
            <person name="Grigoriev I.V."/>
        </authorList>
    </citation>
    <scope>NUCLEOTIDE SEQUENCE</scope>
    <source>
        <strain evidence="3">TFB10827</strain>
    </source>
</reference>
<evidence type="ECO:0000313" key="3">
    <source>
        <dbReference type="EMBL" id="KAJ3992030.1"/>
    </source>
</evidence>
<feature type="transmembrane region" description="Helical" evidence="1">
    <location>
        <begin position="171"/>
        <end position="192"/>
    </location>
</feature>
<feature type="domain" description="DUF6533" evidence="2">
    <location>
        <begin position="46"/>
        <end position="83"/>
    </location>
</feature>
<feature type="transmembrane region" description="Helical" evidence="1">
    <location>
        <begin position="122"/>
        <end position="143"/>
    </location>
</feature>
<name>A0ABQ8Q023_9AGAR</name>
<keyword evidence="1" id="KW-0472">Membrane</keyword>
<keyword evidence="1" id="KW-0812">Transmembrane</keyword>
<feature type="transmembrane region" description="Helical" evidence="1">
    <location>
        <begin position="80"/>
        <end position="110"/>
    </location>
</feature>
<keyword evidence="4" id="KW-1185">Reference proteome</keyword>
<dbReference type="EMBL" id="MU790911">
    <property type="protein sequence ID" value="KAJ3992030.1"/>
    <property type="molecule type" value="Genomic_DNA"/>
</dbReference>
<accession>A0ABQ8Q023</accession>
<keyword evidence="1" id="KW-1133">Transmembrane helix</keyword>
<sequence length="346" mass="38764">MNNATEDFSLETKLQSFSITKASIRRADSYLYLFAFRCSRHSFNEAFLYYDHLLTFDDEVRFIWSRPNHFSSRLFFLNRYFSFVGNIVILLSMFFAPSSPSVIVAILLTMRIYALYGRDKRVAVTLSGIIVFGVGATVISLAFSESSIATSLFPIGCHDALDLKNAALVSVGWELVFIYDTLLFSLTFFKAYQARFQPRVRELEKVSVFTIIVRDGKFHYLGNNTKFLELLRQSSEFSFEGHVIAICKLVGVVLISDTSVSLMSRLMLHLHKIAGQGSYARYGDTIARPAHSYTPDVTMSVIEFGPKDNHPLSVDHLGDITDLELRSITHQGSSGILGSSSAMGSA</sequence>